<dbReference type="AlphaFoldDB" id="A0A7K0CNI3"/>
<sequence length="118" mass="12542">MTGQRGSRRTRAFALSASRSETAAGDGISMHSTIRAAVPPDQARSIPEEWQDILRVCAPPGVAVAELAARTGRRLTPTTVLLGQLLASGLIDHSPPLSDAEASNIEFLLRLRSGIERA</sequence>
<dbReference type="RefSeq" id="WP_153455902.1">
    <property type="nucleotide sequence ID" value="NZ_WEGJ01000028.1"/>
</dbReference>
<evidence type="ECO:0008006" key="3">
    <source>
        <dbReference type="Google" id="ProtNLM"/>
    </source>
</evidence>
<dbReference type="EMBL" id="WEGJ01000028">
    <property type="protein sequence ID" value="MQY15057.1"/>
    <property type="molecule type" value="Genomic_DNA"/>
</dbReference>
<reference evidence="1 2" key="1">
    <citation type="submission" date="2019-10" db="EMBL/GenBank/DDBJ databases">
        <title>Streptomyces smaragdinus sp. nov. and Streptomyces fabii sp. nov., isolated from the gut of fungus growing-termite Macrotermes natalensis.</title>
        <authorList>
            <person name="Schwitalla J."/>
            <person name="Benndorf R."/>
            <person name="Martin K."/>
            <person name="De Beer W."/>
            <person name="Kaster A.-K."/>
            <person name="Vollmers J."/>
            <person name="Poulsen M."/>
            <person name="Beemelmanns C."/>
        </authorList>
    </citation>
    <scope>NUCLEOTIDE SEQUENCE [LARGE SCALE GENOMIC DNA]</scope>
    <source>
        <strain evidence="1 2">RB5</strain>
    </source>
</reference>
<dbReference type="PANTHER" id="PTHR36221:SF1">
    <property type="entry name" value="DUF742 DOMAIN-CONTAINING PROTEIN"/>
    <property type="match status" value="1"/>
</dbReference>
<dbReference type="InterPro" id="IPR007995">
    <property type="entry name" value="DUF742"/>
</dbReference>
<evidence type="ECO:0000313" key="2">
    <source>
        <dbReference type="Proteomes" id="UP000466345"/>
    </source>
</evidence>
<dbReference type="PANTHER" id="PTHR36221">
    <property type="entry name" value="DUF742 DOMAIN-CONTAINING PROTEIN"/>
    <property type="match status" value="1"/>
</dbReference>
<proteinExistence type="predicted"/>
<evidence type="ECO:0000313" key="1">
    <source>
        <dbReference type="EMBL" id="MQY15057.1"/>
    </source>
</evidence>
<dbReference type="Proteomes" id="UP000466345">
    <property type="component" value="Unassembled WGS sequence"/>
</dbReference>
<name>A0A7K0CNI3_9ACTN</name>
<organism evidence="1 2">
    <name type="scientific">Streptomyces smaragdinus</name>
    <dbReference type="NCBI Taxonomy" id="2585196"/>
    <lineage>
        <taxon>Bacteria</taxon>
        <taxon>Bacillati</taxon>
        <taxon>Actinomycetota</taxon>
        <taxon>Actinomycetes</taxon>
        <taxon>Kitasatosporales</taxon>
        <taxon>Streptomycetaceae</taxon>
        <taxon>Streptomyces</taxon>
    </lineage>
</organism>
<accession>A0A7K0CNI3</accession>
<keyword evidence="2" id="KW-1185">Reference proteome</keyword>
<protein>
    <recommendedName>
        <fullName evidence="3">DUF742 domain-containing protein</fullName>
    </recommendedName>
</protein>
<gene>
    <name evidence="1" type="ORF">SRB5_52340</name>
</gene>
<dbReference type="Pfam" id="PF05331">
    <property type="entry name" value="DUF742"/>
    <property type="match status" value="1"/>
</dbReference>
<comment type="caution">
    <text evidence="1">The sequence shown here is derived from an EMBL/GenBank/DDBJ whole genome shotgun (WGS) entry which is preliminary data.</text>
</comment>
<dbReference type="OrthoDB" id="4309499at2"/>